<feature type="transmembrane region" description="Helical" evidence="5">
    <location>
        <begin position="447"/>
        <end position="467"/>
    </location>
</feature>
<dbReference type="Pfam" id="PF00361">
    <property type="entry name" value="Proton_antipo_M"/>
    <property type="match status" value="1"/>
</dbReference>
<comment type="subcellular location">
    <subcellularLocation>
        <location evidence="5">Cell membrane</location>
        <topology evidence="5">Multi-pass membrane protein</topology>
    </subcellularLocation>
    <subcellularLocation>
        <location evidence="1">Endomembrane system</location>
        <topology evidence="1">Multi-pass membrane protein</topology>
    </subcellularLocation>
    <subcellularLocation>
        <location evidence="6">Membrane</location>
        <topology evidence="6">Multi-pass membrane protein</topology>
    </subcellularLocation>
</comment>
<reference evidence="8 9" key="1">
    <citation type="submission" date="2022-08" db="EMBL/GenBank/DDBJ databases">
        <title>Bacterial and archaeal communities from various locations to study Microbial Dark Matter (Phase II).</title>
        <authorList>
            <person name="Stepanauskas R."/>
        </authorList>
    </citation>
    <scope>NUCLEOTIDE SEQUENCE [LARGE SCALE GENOMIC DNA]</scope>
    <source>
        <strain evidence="8 9">PD1</strain>
    </source>
</reference>
<dbReference type="InterPro" id="IPR001750">
    <property type="entry name" value="ND/Mrp_TM"/>
</dbReference>
<dbReference type="HAMAP" id="MF_00445">
    <property type="entry name" value="NDH1_NuoN_1"/>
    <property type="match status" value="1"/>
</dbReference>
<feature type="transmembrane region" description="Helical" evidence="5">
    <location>
        <begin position="406"/>
        <end position="426"/>
    </location>
</feature>
<evidence type="ECO:0000256" key="2">
    <source>
        <dbReference type="ARBA" id="ARBA00022692"/>
    </source>
</evidence>
<feature type="transmembrane region" description="Helical" evidence="5">
    <location>
        <begin position="77"/>
        <end position="95"/>
    </location>
</feature>
<feature type="transmembrane region" description="Helical" evidence="5">
    <location>
        <begin position="237"/>
        <end position="260"/>
    </location>
</feature>
<keyword evidence="4 5" id="KW-0472">Membrane</keyword>
<comment type="function">
    <text evidence="5">NDH-1 shuttles electrons from NADH, via FMN and iron-sulfur (Fe-S) centers, to quinones in the respiratory chain. The immediate electron acceptor for the enzyme in this species is believed to be ubiquinone. Couples the redox reaction to proton translocation (for every two electrons transferred, four hydrogen ions are translocated across the cytoplasmic membrane), and thus conserves the redox energy in a proton gradient.</text>
</comment>
<keyword evidence="2 5" id="KW-0812">Transmembrane</keyword>
<dbReference type="PRINTS" id="PR01434">
    <property type="entry name" value="NADHDHGNASE5"/>
</dbReference>
<keyword evidence="5" id="KW-0830">Ubiquinone</keyword>
<feature type="transmembrane region" description="Helical" evidence="5">
    <location>
        <begin position="301"/>
        <end position="320"/>
    </location>
</feature>
<feature type="transmembrane region" description="Helical" evidence="5">
    <location>
        <begin position="37"/>
        <end position="57"/>
    </location>
</feature>
<evidence type="ECO:0000313" key="8">
    <source>
        <dbReference type="EMBL" id="MCS3918417.1"/>
    </source>
</evidence>
<evidence type="ECO:0000256" key="5">
    <source>
        <dbReference type="HAMAP-Rule" id="MF_00445"/>
    </source>
</evidence>
<feature type="transmembrane region" description="Helical" evidence="5">
    <location>
        <begin position="107"/>
        <end position="125"/>
    </location>
</feature>
<protein>
    <recommendedName>
        <fullName evidence="5">NADH-quinone oxidoreductase subunit N</fullName>
        <ecNumber evidence="5">7.1.1.-</ecNumber>
    </recommendedName>
    <alternativeName>
        <fullName evidence="5">NADH dehydrogenase I subunit N</fullName>
    </alternativeName>
    <alternativeName>
        <fullName evidence="5">NDH-1 subunit N</fullName>
    </alternativeName>
</protein>
<feature type="transmembrane region" description="Helical" evidence="5">
    <location>
        <begin position="6"/>
        <end position="25"/>
    </location>
</feature>
<evidence type="ECO:0000256" key="4">
    <source>
        <dbReference type="ARBA" id="ARBA00023136"/>
    </source>
</evidence>
<feature type="domain" description="NADH:quinone oxidoreductase/Mrp antiporter transmembrane" evidence="7">
    <location>
        <begin position="127"/>
        <end position="420"/>
    </location>
</feature>
<proteinExistence type="inferred from homology"/>
<gene>
    <name evidence="5" type="primary">nuoN</name>
    <name evidence="8" type="ORF">M2350_000814</name>
</gene>
<dbReference type="InterPro" id="IPR010096">
    <property type="entry name" value="NADH-Q_OxRdtase_suN/2"/>
</dbReference>
<keyword evidence="9" id="KW-1185">Reference proteome</keyword>
<evidence type="ECO:0000256" key="6">
    <source>
        <dbReference type="RuleBase" id="RU000320"/>
    </source>
</evidence>
<dbReference type="RefSeq" id="WP_259094176.1">
    <property type="nucleotide sequence ID" value="NZ_CP130454.1"/>
</dbReference>
<feature type="transmembrane region" description="Helical" evidence="5">
    <location>
        <begin position="203"/>
        <end position="225"/>
    </location>
</feature>
<feature type="transmembrane region" description="Helical" evidence="5">
    <location>
        <begin position="164"/>
        <end position="183"/>
    </location>
</feature>
<feature type="transmembrane region" description="Helical" evidence="5">
    <location>
        <begin position="326"/>
        <end position="350"/>
    </location>
</feature>
<keyword evidence="5" id="KW-0874">Quinone</keyword>
<name>A0ABT2EKE7_9BACT</name>
<keyword evidence="5" id="KW-1003">Cell membrane</keyword>
<comment type="catalytic activity">
    <reaction evidence="5">
        <text>a quinone + NADH + 5 H(+)(in) = a quinol + NAD(+) + 4 H(+)(out)</text>
        <dbReference type="Rhea" id="RHEA:57888"/>
        <dbReference type="ChEBI" id="CHEBI:15378"/>
        <dbReference type="ChEBI" id="CHEBI:24646"/>
        <dbReference type="ChEBI" id="CHEBI:57540"/>
        <dbReference type="ChEBI" id="CHEBI:57945"/>
        <dbReference type="ChEBI" id="CHEBI:132124"/>
    </reaction>
</comment>
<keyword evidence="3 5" id="KW-1133">Transmembrane helix</keyword>
<evidence type="ECO:0000256" key="3">
    <source>
        <dbReference type="ARBA" id="ARBA00022989"/>
    </source>
</evidence>
<dbReference type="NCBIfam" id="TIGR01770">
    <property type="entry name" value="NDH_I_N"/>
    <property type="match status" value="1"/>
</dbReference>
<comment type="similarity">
    <text evidence="5">Belongs to the complex I subunit 2 family.</text>
</comment>
<dbReference type="EMBL" id="JANUCP010000001">
    <property type="protein sequence ID" value="MCS3918417.1"/>
    <property type="molecule type" value="Genomic_DNA"/>
</dbReference>
<comment type="caution">
    <text evidence="8">The sequence shown here is derived from an EMBL/GenBank/DDBJ whole genome shotgun (WGS) entry which is preliminary data.</text>
</comment>
<sequence length="482" mass="51461">MLEAALSASRTEAVLVLWTLLLLLLSAASKGRARESAFGLTIVGLLIALAVTAASWNATTEAAFDGSVMIRLDRFSLAFHFVLLIGALLSLIASWEYLQARGWLRRVSEYCALLLLACSGAMFVVSATDLVILLLAIDTLSLALYVLTGYATDRPYPVEAAIKYLLLGAMASAFFVYGIAFVYGATGTTNLLAIGTAITSQPLLLSIGLGLLLVGLAFKIALVPFHQWAPDVYDGALTPLVAFMSTAPKVALIAALFRVVEAGFSMPQVKPIWALALSVLSVLTMTVGNLAALPQRNIKRMLAYSSIAHAGYMVMAVLALDEAGMTALVFYGVAYTLMTVGAFSMTQLVEKENGAPALLEEWTGLGHINPALGWAMVVFMAGLTGIPFTAGFWAKFLTFKAALEAGYLWLVIAAVLNSVVSAFYYLRVAMVMFAQPPTPQTRPIAPWRLVGLVVGVCALVTLILGFMPTNLWRMGELVALAP</sequence>
<feature type="transmembrane region" description="Helical" evidence="5">
    <location>
        <begin position="272"/>
        <end position="294"/>
    </location>
</feature>
<keyword evidence="5" id="KW-0520">NAD</keyword>
<dbReference type="PANTHER" id="PTHR22773">
    <property type="entry name" value="NADH DEHYDROGENASE"/>
    <property type="match status" value="1"/>
</dbReference>
<evidence type="ECO:0000256" key="1">
    <source>
        <dbReference type="ARBA" id="ARBA00004127"/>
    </source>
</evidence>
<feature type="transmembrane region" description="Helical" evidence="5">
    <location>
        <begin position="371"/>
        <end position="394"/>
    </location>
</feature>
<keyword evidence="5" id="KW-1278">Translocase</keyword>
<dbReference type="EC" id="7.1.1.-" evidence="5"/>
<evidence type="ECO:0000313" key="9">
    <source>
        <dbReference type="Proteomes" id="UP001204798"/>
    </source>
</evidence>
<accession>A0ABT2EKE7</accession>
<evidence type="ECO:0000259" key="7">
    <source>
        <dbReference type="Pfam" id="PF00361"/>
    </source>
</evidence>
<keyword evidence="5" id="KW-0813">Transport</keyword>
<comment type="subunit">
    <text evidence="5">NDH-1 is composed of 14 different subunits. Subunits NuoA, H, J, K, L, M, N constitute the membrane sector of the complex.</text>
</comment>
<organism evidence="8 9">
    <name type="scientific">Candidatus Fervidibacter sacchari</name>
    <dbReference type="NCBI Taxonomy" id="1448929"/>
    <lineage>
        <taxon>Bacteria</taxon>
        <taxon>Candidatus Fervidibacterota</taxon>
        <taxon>Candidatus Fervidibacter</taxon>
    </lineage>
</organism>
<dbReference type="Proteomes" id="UP001204798">
    <property type="component" value="Unassembled WGS sequence"/>
</dbReference>